<comment type="cofactor">
    <cofactor evidence="1 10">
        <name>FAD</name>
        <dbReference type="ChEBI" id="CHEBI:57692"/>
    </cofactor>
</comment>
<keyword evidence="9 10" id="KW-0520">NAD</keyword>
<comment type="subcellular location">
    <subcellularLocation>
        <location evidence="10">Cytoplasm</location>
    </subcellularLocation>
</comment>
<protein>
    <recommendedName>
        <fullName evidence="10">Methylenetetrahydrofolate--tRNA-(uracil-5-)-methyltransferase TrmFO</fullName>
        <ecNumber evidence="10">2.1.1.74</ecNumber>
    </recommendedName>
    <alternativeName>
        <fullName evidence="10">Folate-dependent tRNA (uracil-5-)-methyltransferase</fullName>
    </alternativeName>
    <alternativeName>
        <fullName evidence="10">Folate-dependent tRNA(M-5-U54)-methyltransferase</fullName>
    </alternativeName>
</protein>
<keyword evidence="2 10" id="KW-0963">Cytoplasm</keyword>
<sequence>MSPSSSTITIIGGGLAGCEAAWQLAERGRSVVLYEMRPVRRTPAHQGDRLAELVCSNSMGSLLQDRALGILKRELLLLGSLLVRTACAHSLPGGAALTIDREAFAAEITSRISCHPLIDLRRDEVCAVPEGPTIIATGPLTSQVLTKSIQALTGERKLHFFDAVAPIVYRDSIDMSVAFRQNRWQKAEDGTPDGDYINCPMNADQYTAFVTAVRSAESNALSKADADLERYFEGCLPIEVLARRGEDALAFGPMRPVGLRDPRTGNRPHAVVQLRQDNAAASLYNLVGFQTNIKWGRQEEILRLIPGLEQSRFARMGQMHRNTFISSPDLLLPSMQSRIRDDLFFAGQITGTEGYVGSTMGGLICGLNMHRLLAGHIPWTFPPETMVGALLRYITHTDARHFQPMKANMGLLPELPQRVRRKRDRYRAFSERARHTMSEFMQARGLEPLDLNAGDHALVTRLTEAPDPTPEAVAQT</sequence>
<comment type="caution">
    <text evidence="12">The sequence shown here is derived from an EMBL/GenBank/DDBJ whole genome shotgun (WGS) entry which is preliminary data.</text>
</comment>
<dbReference type="InterPro" id="IPR036188">
    <property type="entry name" value="FAD/NAD-bd_sf"/>
</dbReference>
<dbReference type="PANTHER" id="PTHR11806">
    <property type="entry name" value="GLUCOSE INHIBITED DIVISION PROTEIN A"/>
    <property type="match status" value="1"/>
</dbReference>
<feature type="binding site" evidence="10">
    <location>
        <begin position="12"/>
        <end position="17"/>
    </location>
    <ligand>
        <name>FAD</name>
        <dbReference type="ChEBI" id="CHEBI:57692"/>
    </ligand>
</feature>
<dbReference type="GO" id="GO:0002098">
    <property type="term" value="P:tRNA wobble uridine modification"/>
    <property type="evidence" value="ECO:0007669"/>
    <property type="project" value="TreeGrafter"/>
</dbReference>
<evidence type="ECO:0000256" key="9">
    <source>
        <dbReference type="ARBA" id="ARBA00023027"/>
    </source>
</evidence>
<dbReference type="AlphaFoldDB" id="A0A6B1DVT2"/>
<accession>A0A6B1DVT2</accession>
<comment type="catalytic activity">
    <reaction evidence="10">
        <text>uridine(54) in tRNA + (6R)-5,10-methylene-5,6,7,8-tetrahydrofolate + NADH + H(+) = 5-methyluridine(54) in tRNA + (6S)-5,6,7,8-tetrahydrofolate + NAD(+)</text>
        <dbReference type="Rhea" id="RHEA:16873"/>
        <dbReference type="Rhea" id="RHEA-COMP:10167"/>
        <dbReference type="Rhea" id="RHEA-COMP:10193"/>
        <dbReference type="ChEBI" id="CHEBI:15378"/>
        <dbReference type="ChEBI" id="CHEBI:15636"/>
        <dbReference type="ChEBI" id="CHEBI:57453"/>
        <dbReference type="ChEBI" id="CHEBI:57540"/>
        <dbReference type="ChEBI" id="CHEBI:57945"/>
        <dbReference type="ChEBI" id="CHEBI:65315"/>
        <dbReference type="ChEBI" id="CHEBI:74447"/>
        <dbReference type="EC" id="2.1.1.74"/>
    </reaction>
</comment>
<evidence type="ECO:0000256" key="8">
    <source>
        <dbReference type="ARBA" id="ARBA00022857"/>
    </source>
</evidence>
<keyword evidence="8 10" id="KW-0521">NADP</keyword>
<comment type="catalytic activity">
    <reaction evidence="10">
        <text>uridine(54) in tRNA + (6R)-5,10-methylene-5,6,7,8-tetrahydrofolate + NADPH + H(+) = 5-methyluridine(54) in tRNA + (6S)-5,6,7,8-tetrahydrofolate + NADP(+)</text>
        <dbReference type="Rhea" id="RHEA:62372"/>
        <dbReference type="Rhea" id="RHEA-COMP:10167"/>
        <dbReference type="Rhea" id="RHEA-COMP:10193"/>
        <dbReference type="ChEBI" id="CHEBI:15378"/>
        <dbReference type="ChEBI" id="CHEBI:15636"/>
        <dbReference type="ChEBI" id="CHEBI:57453"/>
        <dbReference type="ChEBI" id="CHEBI:57783"/>
        <dbReference type="ChEBI" id="CHEBI:58349"/>
        <dbReference type="ChEBI" id="CHEBI:65315"/>
        <dbReference type="ChEBI" id="CHEBI:74447"/>
        <dbReference type="EC" id="2.1.1.74"/>
    </reaction>
</comment>
<evidence type="ECO:0000259" key="11">
    <source>
        <dbReference type="Pfam" id="PF01134"/>
    </source>
</evidence>
<evidence type="ECO:0000256" key="7">
    <source>
        <dbReference type="ARBA" id="ARBA00022827"/>
    </source>
</evidence>
<dbReference type="Gene3D" id="3.50.50.60">
    <property type="entry name" value="FAD/NAD(P)-binding domain"/>
    <property type="match status" value="2"/>
</dbReference>
<reference evidence="12" key="1">
    <citation type="submission" date="2019-09" db="EMBL/GenBank/DDBJ databases">
        <title>Characterisation of the sponge microbiome using genome-centric metagenomics.</title>
        <authorList>
            <person name="Engelberts J.P."/>
            <person name="Robbins S.J."/>
            <person name="De Goeij J.M."/>
            <person name="Aranda M."/>
            <person name="Bell S.C."/>
            <person name="Webster N.S."/>
        </authorList>
    </citation>
    <scope>NUCLEOTIDE SEQUENCE</scope>
    <source>
        <strain evidence="12">SB0662_bin_9</strain>
    </source>
</reference>
<dbReference type="GO" id="GO:0047151">
    <property type="term" value="F:tRNA (uracil(54)-C5)-methyltransferase activity, 5,10-methylenetetrahydrofolate-dependent"/>
    <property type="evidence" value="ECO:0007669"/>
    <property type="project" value="UniProtKB-UniRule"/>
</dbReference>
<keyword evidence="3 10" id="KW-0489">Methyltransferase</keyword>
<dbReference type="GO" id="GO:0050660">
    <property type="term" value="F:flavin adenine dinucleotide binding"/>
    <property type="evidence" value="ECO:0007669"/>
    <property type="project" value="UniProtKB-UniRule"/>
</dbReference>
<dbReference type="InterPro" id="IPR004417">
    <property type="entry name" value="TrmFO"/>
</dbReference>
<dbReference type="HAMAP" id="MF_01037">
    <property type="entry name" value="TrmFO"/>
    <property type="match status" value="1"/>
</dbReference>
<evidence type="ECO:0000256" key="6">
    <source>
        <dbReference type="ARBA" id="ARBA00022694"/>
    </source>
</evidence>
<evidence type="ECO:0000256" key="4">
    <source>
        <dbReference type="ARBA" id="ARBA00022630"/>
    </source>
</evidence>
<keyword evidence="4 10" id="KW-0285">Flavoprotein</keyword>
<dbReference type="InterPro" id="IPR040131">
    <property type="entry name" value="MnmG_N"/>
</dbReference>
<organism evidence="12">
    <name type="scientific">Caldilineaceae bacterium SB0662_bin_9</name>
    <dbReference type="NCBI Taxonomy" id="2605258"/>
    <lineage>
        <taxon>Bacteria</taxon>
        <taxon>Bacillati</taxon>
        <taxon>Chloroflexota</taxon>
        <taxon>Caldilineae</taxon>
        <taxon>Caldilineales</taxon>
        <taxon>Caldilineaceae</taxon>
    </lineage>
</organism>
<name>A0A6B1DVT2_9CHLR</name>
<evidence type="ECO:0000256" key="1">
    <source>
        <dbReference type="ARBA" id="ARBA00001974"/>
    </source>
</evidence>
<dbReference type="InterPro" id="IPR002218">
    <property type="entry name" value="MnmG-rel"/>
</dbReference>
<evidence type="ECO:0000313" key="12">
    <source>
        <dbReference type="EMBL" id="MYD91970.1"/>
    </source>
</evidence>
<keyword evidence="7 10" id="KW-0274">FAD</keyword>
<proteinExistence type="inferred from homology"/>
<dbReference type="NCBIfam" id="TIGR00137">
    <property type="entry name" value="gid_trmFO"/>
    <property type="match status" value="1"/>
</dbReference>
<dbReference type="NCBIfam" id="NF003739">
    <property type="entry name" value="PRK05335.1"/>
    <property type="match status" value="1"/>
</dbReference>
<dbReference type="EMBL" id="VXPY01000122">
    <property type="protein sequence ID" value="MYD91970.1"/>
    <property type="molecule type" value="Genomic_DNA"/>
</dbReference>
<dbReference type="GO" id="GO:0030488">
    <property type="term" value="P:tRNA methylation"/>
    <property type="evidence" value="ECO:0007669"/>
    <property type="project" value="TreeGrafter"/>
</dbReference>
<dbReference type="Pfam" id="PF01134">
    <property type="entry name" value="GIDA"/>
    <property type="match status" value="1"/>
</dbReference>
<gene>
    <name evidence="10" type="primary">trmFO</name>
    <name evidence="12" type="ORF">F4Y08_16850</name>
</gene>
<evidence type="ECO:0000256" key="2">
    <source>
        <dbReference type="ARBA" id="ARBA00022490"/>
    </source>
</evidence>
<dbReference type="PANTHER" id="PTHR11806:SF2">
    <property type="entry name" value="METHYLENETETRAHYDROFOLATE--TRNA-(URACIL-5-)-METHYLTRANSFERASE TRMFO"/>
    <property type="match status" value="1"/>
</dbReference>
<comment type="similarity">
    <text evidence="10">Belongs to the MnmG family. TrmFO subfamily.</text>
</comment>
<evidence type="ECO:0000256" key="5">
    <source>
        <dbReference type="ARBA" id="ARBA00022679"/>
    </source>
</evidence>
<keyword evidence="6 10" id="KW-0819">tRNA processing</keyword>
<evidence type="ECO:0000256" key="3">
    <source>
        <dbReference type="ARBA" id="ARBA00022603"/>
    </source>
</evidence>
<keyword evidence="5 10" id="KW-0808">Transferase</keyword>
<dbReference type="SUPFAM" id="SSF51905">
    <property type="entry name" value="FAD/NAD(P)-binding domain"/>
    <property type="match status" value="1"/>
</dbReference>
<evidence type="ECO:0000256" key="10">
    <source>
        <dbReference type="HAMAP-Rule" id="MF_01037"/>
    </source>
</evidence>
<dbReference type="EC" id="2.1.1.74" evidence="10"/>
<comment type="function">
    <text evidence="10">Catalyzes the folate-dependent formation of 5-methyl-uridine at position 54 (M-5-U54) in all tRNAs.</text>
</comment>
<dbReference type="GO" id="GO:0005829">
    <property type="term" value="C:cytosol"/>
    <property type="evidence" value="ECO:0007669"/>
    <property type="project" value="TreeGrafter"/>
</dbReference>
<feature type="domain" description="MnmG N-terminal" evidence="11">
    <location>
        <begin position="8"/>
        <end position="375"/>
    </location>
</feature>